<dbReference type="InterPro" id="IPR035979">
    <property type="entry name" value="RBD_domain_sf"/>
</dbReference>
<evidence type="ECO:0000256" key="4">
    <source>
        <dbReference type="ARBA" id="ARBA00023242"/>
    </source>
</evidence>
<dbReference type="GO" id="GO:0005634">
    <property type="term" value="C:nucleus"/>
    <property type="evidence" value="ECO:0007669"/>
    <property type="project" value="UniProtKB-SubCell"/>
</dbReference>
<feature type="domain" description="RRM" evidence="7">
    <location>
        <begin position="251"/>
        <end position="328"/>
    </location>
</feature>
<evidence type="ECO:0000313" key="8">
    <source>
        <dbReference type="EMBL" id="CAG1859088.1"/>
    </source>
</evidence>
<dbReference type="SMART" id="SM00360">
    <property type="entry name" value="RRM"/>
    <property type="match status" value="2"/>
</dbReference>
<accession>A0A8D7B3F3</accession>
<organism evidence="8">
    <name type="scientific">Musa acuminata subsp. malaccensis</name>
    <name type="common">Wild banana</name>
    <name type="synonym">Musa malaccensis</name>
    <dbReference type="NCBI Taxonomy" id="214687"/>
    <lineage>
        <taxon>Eukaryota</taxon>
        <taxon>Viridiplantae</taxon>
        <taxon>Streptophyta</taxon>
        <taxon>Embryophyta</taxon>
        <taxon>Tracheophyta</taxon>
        <taxon>Spermatophyta</taxon>
        <taxon>Magnoliopsida</taxon>
        <taxon>Liliopsida</taxon>
        <taxon>Zingiberales</taxon>
        <taxon>Musaceae</taxon>
        <taxon>Musa</taxon>
    </lineage>
</organism>
<evidence type="ECO:0000259" key="7">
    <source>
        <dbReference type="PROSITE" id="PS50102"/>
    </source>
</evidence>
<dbReference type="AlphaFoldDB" id="A0A8D7B3F3"/>
<dbReference type="EMBL" id="HG996466">
    <property type="protein sequence ID" value="CAG1859088.1"/>
    <property type="molecule type" value="Genomic_DNA"/>
</dbReference>
<dbReference type="InterPro" id="IPR051945">
    <property type="entry name" value="RRM_MRD1_RNA_proc_ribogen"/>
</dbReference>
<dbReference type="Gene3D" id="3.30.70.330">
    <property type="match status" value="3"/>
</dbReference>
<dbReference type="InterPro" id="IPR012677">
    <property type="entry name" value="Nucleotide-bd_a/b_plait_sf"/>
</dbReference>
<name>A0A8D7B3F3_MUSAM</name>
<dbReference type="GO" id="GO:0003723">
    <property type="term" value="F:RNA binding"/>
    <property type="evidence" value="ECO:0007669"/>
    <property type="project" value="UniProtKB-UniRule"/>
</dbReference>
<feature type="domain" description="RRM" evidence="7">
    <location>
        <begin position="22"/>
        <end position="100"/>
    </location>
</feature>
<dbReference type="PANTHER" id="PTHR48039">
    <property type="entry name" value="RNA-BINDING MOTIF PROTEIN 14B"/>
    <property type="match status" value="1"/>
</dbReference>
<evidence type="ECO:0000256" key="2">
    <source>
        <dbReference type="ARBA" id="ARBA00022737"/>
    </source>
</evidence>
<keyword evidence="2" id="KW-0677">Repeat</keyword>
<evidence type="ECO:0000256" key="6">
    <source>
        <dbReference type="SAM" id="MobiDB-lite"/>
    </source>
</evidence>
<comment type="subcellular location">
    <subcellularLocation>
        <location evidence="1">Nucleus</location>
    </subcellularLocation>
</comment>
<evidence type="ECO:0000256" key="1">
    <source>
        <dbReference type="ARBA" id="ARBA00004123"/>
    </source>
</evidence>
<feature type="region of interest" description="Disordered" evidence="6">
    <location>
        <begin position="1"/>
        <end position="21"/>
    </location>
</feature>
<sequence>MGKRKRVENSGQKNAGGDHRPSTIFVSNLPYSFKSSELEALFSEVGPVRRCFMVTSKGSEVTQGFGFVQFATVEDAEHSIQLKNRSAVDGRKMSVGLAKHRLPLEERQQKAKNLHSEDIGTKYNEIIHLTSVTEHKGGSQAQDIGKPQRSIVDDGKGILLASKDPTVEFPGSEKQRVARTVIFGNLVNSEMAAEVFRQAGEVGTICLINYPLPKEELKLHGLARDGCKSEAAAGACVWARQLGGGSKARKWRVIVRNLPFKATVSEIREIFGSAGFVWDVLIPHKSDEGVSNGFAFVSFACKQDAENAIKNINGEDHLKVLKVIDKESVHKKELQNLKNEALDRHNLYLAKEGEILAGIPAAEGESESDMKKHETLMKKKAEMLQSPKFHLKPVIQKLMKDVKKGKVFIKKHSHGVGFVDFKEHEHVLVALRVLNNNLDVGLVCEESKADKADHCELFLGSKKPLDHISAFYADSI</sequence>
<keyword evidence="4" id="KW-0539">Nucleus</keyword>
<dbReference type="PROSITE" id="PS50102">
    <property type="entry name" value="RRM"/>
    <property type="match status" value="2"/>
</dbReference>
<evidence type="ECO:0000256" key="3">
    <source>
        <dbReference type="ARBA" id="ARBA00022884"/>
    </source>
</evidence>
<keyword evidence="3 5" id="KW-0694">RNA-binding</keyword>
<dbReference type="SUPFAM" id="SSF54928">
    <property type="entry name" value="RNA-binding domain, RBD"/>
    <property type="match status" value="2"/>
</dbReference>
<gene>
    <name evidence="8" type="ORF">GSMUA_293830.1</name>
</gene>
<dbReference type="CDD" id="cd12413">
    <property type="entry name" value="RRM1_RBM28_like"/>
    <property type="match status" value="1"/>
</dbReference>
<dbReference type="InterPro" id="IPR000504">
    <property type="entry name" value="RRM_dom"/>
</dbReference>
<dbReference type="PANTHER" id="PTHR48039:SF5">
    <property type="entry name" value="RNA-BINDING PROTEIN 28"/>
    <property type="match status" value="1"/>
</dbReference>
<proteinExistence type="predicted"/>
<evidence type="ECO:0000256" key="5">
    <source>
        <dbReference type="PROSITE-ProRule" id="PRU00176"/>
    </source>
</evidence>
<protein>
    <submittedName>
        <fullName evidence="8">(wild Malaysian banana) hypothetical protein</fullName>
    </submittedName>
</protein>
<reference evidence="8" key="1">
    <citation type="submission" date="2021-03" db="EMBL/GenBank/DDBJ databases">
        <authorList>
            <consortium name="Genoscope - CEA"/>
            <person name="William W."/>
        </authorList>
    </citation>
    <scope>NUCLEOTIDE SEQUENCE</scope>
    <source>
        <strain evidence="8">Doubled-haploid Pahang</strain>
    </source>
</reference>
<dbReference type="Pfam" id="PF00076">
    <property type="entry name" value="RRM_1"/>
    <property type="match status" value="2"/>
</dbReference>